<feature type="compositionally biased region" description="Basic and acidic residues" evidence="1">
    <location>
        <begin position="254"/>
        <end position="266"/>
    </location>
</feature>
<feature type="compositionally biased region" description="Basic residues" evidence="1">
    <location>
        <begin position="312"/>
        <end position="326"/>
    </location>
</feature>
<feature type="transmembrane region" description="Helical" evidence="2">
    <location>
        <begin position="92"/>
        <end position="113"/>
    </location>
</feature>
<dbReference type="GO" id="GO:0007271">
    <property type="term" value="P:synaptic transmission, cholinergic"/>
    <property type="evidence" value="ECO:0007669"/>
    <property type="project" value="TreeGrafter"/>
</dbReference>
<evidence type="ECO:0000313" key="5">
    <source>
        <dbReference type="Proteomes" id="UP000261380"/>
    </source>
</evidence>
<dbReference type="InterPro" id="IPR032763">
    <property type="entry name" value="RIC3_N"/>
</dbReference>
<reference evidence="4" key="2">
    <citation type="submission" date="2025-09" db="UniProtKB">
        <authorList>
            <consortium name="Ensembl"/>
        </authorList>
    </citation>
    <scope>IDENTIFICATION</scope>
</reference>
<dbReference type="PANTHER" id="PTHR21723">
    <property type="entry name" value="RESISTANCE TO INHIBITORS OF CHOLINESTERASE PROTEIN 3 RIC3"/>
    <property type="match status" value="1"/>
</dbReference>
<feature type="domain" description="Resistance to inhibitors of cholinesterase protein 3 N-terminal" evidence="3">
    <location>
        <begin position="15"/>
        <end position="164"/>
    </location>
</feature>
<dbReference type="GO" id="GO:0045202">
    <property type="term" value="C:synapse"/>
    <property type="evidence" value="ECO:0007669"/>
    <property type="project" value="GOC"/>
</dbReference>
<dbReference type="Ensembl" id="ENSXCOT00000000178.1">
    <property type="protein sequence ID" value="ENSXCOP00000000173.1"/>
    <property type="gene ID" value="ENSXCOG00000000149.1"/>
</dbReference>
<dbReference type="PANTHER" id="PTHR21723:SF4">
    <property type="entry name" value="ZGC:92489"/>
    <property type="match status" value="1"/>
</dbReference>
<dbReference type="InterPro" id="IPR026160">
    <property type="entry name" value="Ric3"/>
</dbReference>
<keyword evidence="2" id="KW-0812">Transmembrane</keyword>
<dbReference type="Proteomes" id="UP000261380">
    <property type="component" value="Unplaced"/>
</dbReference>
<dbReference type="Pfam" id="PF15361">
    <property type="entry name" value="RIC3"/>
    <property type="match status" value="1"/>
</dbReference>
<dbReference type="AlphaFoldDB" id="A0A3B5KJ97"/>
<organism evidence="4 5">
    <name type="scientific">Xiphophorus couchianus</name>
    <name type="common">Monterrey platyfish</name>
    <dbReference type="NCBI Taxonomy" id="32473"/>
    <lineage>
        <taxon>Eukaryota</taxon>
        <taxon>Metazoa</taxon>
        <taxon>Chordata</taxon>
        <taxon>Craniata</taxon>
        <taxon>Vertebrata</taxon>
        <taxon>Euteleostomi</taxon>
        <taxon>Actinopterygii</taxon>
        <taxon>Neopterygii</taxon>
        <taxon>Teleostei</taxon>
        <taxon>Neoteleostei</taxon>
        <taxon>Acanthomorphata</taxon>
        <taxon>Ovalentaria</taxon>
        <taxon>Atherinomorphae</taxon>
        <taxon>Cyprinodontiformes</taxon>
        <taxon>Poeciliidae</taxon>
        <taxon>Poeciliinae</taxon>
        <taxon>Xiphophorus</taxon>
    </lineage>
</organism>
<evidence type="ECO:0000259" key="3">
    <source>
        <dbReference type="Pfam" id="PF15361"/>
    </source>
</evidence>
<evidence type="ECO:0000256" key="2">
    <source>
        <dbReference type="SAM" id="Phobius"/>
    </source>
</evidence>
<keyword evidence="5" id="KW-1185">Reference proteome</keyword>
<feature type="compositionally biased region" description="Polar residues" evidence="1">
    <location>
        <begin position="65"/>
        <end position="74"/>
    </location>
</feature>
<reference evidence="4" key="1">
    <citation type="submission" date="2025-08" db="UniProtKB">
        <authorList>
            <consortium name="Ensembl"/>
        </authorList>
    </citation>
    <scope>IDENTIFICATION</scope>
</reference>
<dbReference type="GO" id="GO:0034394">
    <property type="term" value="P:protein localization to cell surface"/>
    <property type="evidence" value="ECO:0007669"/>
    <property type="project" value="TreeGrafter"/>
</dbReference>
<evidence type="ECO:0000256" key="1">
    <source>
        <dbReference type="SAM" id="MobiDB-lite"/>
    </source>
</evidence>
<evidence type="ECO:0000313" key="4">
    <source>
        <dbReference type="Ensembl" id="ENSXCOP00000000173.1"/>
    </source>
</evidence>
<feature type="region of interest" description="Disordered" evidence="1">
    <location>
        <begin position="34"/>
        <end position="88"/>
    </location>
</feature>
<dbReference type="GO" id="GO:0043025">
    <property type="term" value="C:neuronal cell body"/>
    <property type="evidence" value="ECO:0007669"/>
    <property type="project" value="TreeGrafter"/>
</dbReference>
<dbReference type="GeneTree" id="ENSGT00440000034107"/>
<proteinExistence type="predicted"/>
<dbReference type="GO" id="GO:0043005">
    <property type="term" value="C:neuron projection"/>
    <property type="evidence" value="ECO:0007669"/>
    <property type="project" value="TreeGrafter"/>
</dbReference>
<feature type="region of interest" description="Disordered" evidence="1">
    <location>
        <begin position="292"/>
        <end position="326"/>
    </location>
</feature>
<dbReference type="STRING" id="32473.ENSXCOP00000000173"/>
<protein>
    <submittedName>
        <fullName evidence="4">RIC3 acetylcholine receptor chaperone</fullName>
    </submittedName>
</protein>
<sequence>MSMSTFQKVTLATCLVLCVALLLPKMLLSRGRKDAAERPEGRFPPMMHRQMAPEGRGQRAAGSGFSRTHNSDSMSRAKGAGTGTGTGGKSNLAGQIIPVYGFGILLYILYILFKITSKGNNKPSGRRCLPHRSENMKRKITDFELAQLQEKLRETELVMENIVSSAHHSPDRVTGVTADQEESLLQQLSEITRVMQEGQLVDGILPEKKVQEGWDGEGMLQTHHIPNKTEEASDNQEENLLGGFKGQESEDTEERAKEEEKEHQHNMEGAQLDLAGVLKELELTLKVTSVLEQEKVHELSRPAATETSGGSVRRRNKRRKAKKAAP</sequence>
<accession>A0A3B5KJ97</accession>
<name>A0A3B5KJ97_9TELE</name>
<feature type="region of interest" description="Disordered" evidence="1">
    <location>
        <begin position="241"/>
        <end position="270"/>
    </location>
</feature>
<keyword evidence="2" id="KW-0472">Membrane</keyword>
<keyword evidence="2" id="KW-1133">Transmembrane helix</keyword>
<gene>
    <name evidence="4" type="primary">RIC3</name>
</gene>